<dbReference type="Proteomes" id="UP000001401">
    <property type="component" value="Chromosome"/>
</dbReference>
<accession>E6TS67</accession>
<sequence>MLTELDLLKIILHRLAKIDSEMLKKNQLDGVIELLINQEEKVESLQKSIEDVKFSVEMKHLDNINADELLLRSIQQRDASLSIARAR</sequence>
<organism evidence="1 2">
    <name type="scientific">Evansella cellulosilytica (strain ATCC 21833 / DSM 2522 / FERM P-1141 / JCM 9156 / N-4)</name>
    <name type="common">Bacillus cellulosilyticus</name>
    <dbReference type="NCBI Taxonomy" id="649639"/>
    <lineage>
        <taxon>Bacteria</taxon>
        <taxon>Bacillati</taxon>
        <taxon>Bacillota</taxon>
        <taxon>Bacilli</taxon>
        <taxon>Bacillales</taxon>
        <taxon>Bacillaceae</taxon>
        <taxon>Evansella</taxon>
    </lineage>
</organism>
<reference evidence="1 2" key="1">
    <citation type="submission" date="2010-12" db="EMBL/GenBank/DDBJ databases">
        <title>Complete sequence of Bacillus cellulosilyticus DSM 2522.</title>
        <authorList>
            <consortium name="US DOE Joint Genome Institute"/>
            <person name="Lucas S."/>
            <person name="Copeland A."/>
            <person name="Lapidus A."/>
            <person name="Cheng J.-F."/>
            <person name="Bruce D."/>
            <person name="Goodwin L."/>
            <person name="Pitluck S."/>
            <person name="Chertkov O."/>
            <person name="Detter J.C."/>
            <person name="Han C."/>
            <person name="Tapia R."/>
            <person name="Land M."/>
            <person name="Hauser L."/>
            <person name="Jeffries C."/>
            <person name="Kyrpides N."/>
            <person name="Ivanova N."/>
            <person name="Mikhailova N."/>
            <person name="Brumm P."/>
            <person name="Mead D."/>
            <person name="Woyke T."/>
        </authorList>
    </citation>
    <scope>NUCLEOTIDE SEQUENCE [LARGE SCALE GENOMIC DNA]</scope>
    <source>
        <strain evidence="2">ATCC 21833 / DSM 2522 / FERM P-1141 / JCM 9156 / N-4</strain>
    </source>
</reference>
<evidence type="ECO:0000313" key="1">
    <source>
        <dbReference type="EMBL" id="ADU31836.1"/>
    </source>
</evidence>
<protein>
    <submittedName>
        <fullName evidence="1">Uncharacterized protein</fullName>
    </submittedName>
</protein>
<name>E6TS67_EVAC2</name>
<gene>
    <name evidence="1" type="ordered locus">Bcell_3595</name>
</gene>
<evidence type="ECO:0000313" key="2">
    <source>
        <dbReference type="Proteomes" id="UP000001401"/>
    </source>
</evidence>
<dbReference type="HOGENOM" id="CLU_2476810_0_0_9"/>
<proteinExistence type="predicted"/>
<dbReference type="EMBL" id="CP002394">
    <property type="protein sequence ID" value="ADU31836.1"/>
    <property type="molecule type" value="Genomic_DNA"/>
</dbReference>
<keyword evidence="2" id="KW-1185">Reference proteome</keyword>
<dbReference type="KEGG" id="bco:Bcell_3595"/>
<dbReference type="AlphaFoldDB" id="E6TS67"/>